<dbReference type="InterPro" id="IPR003749">
    <property type="entry name" value="ThiS/MoaD-like"/>
</dbReference>
<evidence type="ECO:0000313" key="1">
    <source>
        <dbReference type="EMBL" id="QDU18656.1"/>
    </source>
</evidence>
<dbReference type="InterPro" id="IPR054834">
    <property type="entry name" value="SAMP1_3"/>
</dbReference>
<dbReference type="SUPFAM" id="SSF54285">
    <property type="entry name" value="MoaD/ThiS"/>
    <property type="match status" value="1"/>
</dbReference>
<dbReference type="AlphaFoldDB" id="A0A517XMD5"/>
<dbReference type="InterPro" id="IPR010038">
    <property type="entry name" value="MoaD_arc-typ"/>
</dbReference>
<dbReference type="Pfam" id="PF02597">
    <property type="entry name" value="ThiS"/>
    <property type="match status" value="1"/>
</dbReference>
<proteinExistence type="predicted"/>
<sequence length="90" mass="9385">MAIKVQVPTPMREAAGGNAEVAVAGATVKDALADLVRQYPALGSKLFDGGKVRPYVNIFVNDEDVRYLDDLDTKVTDGVVVALIPAVAGG</sequence>
<dbReference type="PANTHER" id="PTHR38031:SF1">
    <property type="entry name" value="SULFUR CARRIER PROTEIN CYSO"/>
    <property type="match status" value="1"/>
</dbReference>
<protein>
    <submittedName>
        <fullName evidence="1">Sulfur carrier protein CysO</fullName>
    </submittedName>
</protein>
<dbReference type="InterPro" id="IPR016155">
    <property type="entry name" value="Mopterin_synth/thiamin_S_b"/>
</dbReference>
<dbReference type="InterPro" id="IPR052045">
    <property type="entry name" value="Sulfur_Carrier/Prot_Modifier"/>
</dbReference>
<dbReference type="PANTHER" id="PTHR38031">
    <property type="entry name" value="SULFUR CARRIER PROTEIN SLR0821-RELATED"/>
    <property type="match status" value="1"/>
</dbReference>
<reference evidence="1 2" key="1">
    <citation type="submission" date="2019-02" db="EMBL/GenBank/DDBJ databases">
        <title>Deep-cultivation of Planctomycetes and their phenomic and genomic characterization uncovers novel biology.</title>
        <authorList>
            <person name="Wiegand S."/>
            <person name="Jogler M."/>
            <person name="Boedeker C."/>
            <person name="Pinto D."/>
            <person name="Vollmers J."/>
            <person name="Rivas-Marin E."/>
            <person name="Kohn T."/>
            <person name="Peeters S.H."/>
            <person name="Heuer A."/>
            <person name="Rast P."/>
            <person name="Oberbeckmann S."/>
            <person name="Bunk B."/>
            <person name="Jeske O."/>
            <person name="Meyerdierks A."/>
            <person name="Storesund J.E."/>
            <person name="Kallscheuer N."/>
            <person name="Luecker S."/>
            <person name="Lage O.M."/>
            <person name="Pohl T."/>
            <person name="Merkel B.J."/>
            <person name="Hornburger P."/>
            <person name="Mueller R.-W."/>
            <person name="Bruemmer F."/>
            <person name="Labrenz M."/>
            <person name="Spormann A.M."/>
            <person name="Op den Camp H."/>
            <person name="Overmann J."/>
            <person name="Amann R."/>
            <person name="Jetten M.S.M."/>
            <person name="Mascher T."/>
            <person name="Medema M.H."/>
            <person name="Devos D.P."/>
            <person name="Kaster A.-K."/>
            <person name="Ovreas L."/>
            <person name="Rohde M."/>
            <person name="Galperin M.Y."/>
            <person name="Jogler C."/>
        </authorList>
    </citation>
    <scope>NUCLEOTIDE SEQUENCE [LARGE SCALE GENOMIC DNA]</scope>
    <source>
        <strain evidence="1 2">ETA_A1</strain>
    </source>
</reference>
<accession>A0A517XMD5</accession>
<dbReference type="EMBL" id="CP036273">
    <property type="protein sequence ID" value="QDU18656.1"/>
    <property type="molecule type" value="Genomic_DNA"/>
</dbReference>
<dbReference type="Gene3D" id="3.10.20.30">
    <property type="match status" value="1"/>
</dbReference>
<gene>
    <name evidence="1" type="primary">cysO</name>
    <name evidence="1" type="ORF">ETAA1_05490</name>
</gene>
<dbReference type="OrthoDB" id="9156098at2"/>
<keyword evidence="2" id="KW-1185">Reference proteome</keyword>
<dbReference type="NCBIfam" id="TIGR01687">
    <property type="entry name" value="moaD_arch"/>
    <property type="match status" value="1"/>
</dbReference>
<dbReference type="RefSeq" id="WP_145234092.1">
    <property type="nucleotide sequence ID" value="NZ_CP036273.1"/>
</dbReference>
<name>A0A517XMD5_9BACT</name>
<organism evidence="1 2">
    <name type="scientific">Urbifossiella limnaea</name>
    <dbReference type="NCBI Taxonomy" id="2528023"/>
    <lineage>
        <taxon>Bacteria</taxon>
        <taxon>Pseudomonadati</taxon>
        <taxon>Planctomycetota</taxon>
        <taxon>Planctomycetia</taxon>
        <taxon>Gemmatales</taxon>
        <taxon>Gemmataceae</taxon>
        <taxon>Urbifossiella</taxon>
    </lineage>
</organism>
<dbReference type="InterPro" id="IPR012675">
    <property type="entry name" value="Beta-grasp_dom_sf"/>
</dbReference>
<evidence type="ECO:0000313" key="2">
    <source>
        <dbReference type="Proteomes" id="UP000319576"/>
    </source>
</evidence>
<dbReference type="KEGG" id="uli:ETAA1_05490"/>
<dbReference type="Proteomes" id="UP000319576">
    <property type="component" value="Chromosome"/>
</dbReference>
<dbReference type="NCBIfam" id="NF041918">
    <property type="entry name" value="SAMP1"/>
    <property type="match status" value="1"/>
</dbReference>